<reference evidence="3 4" key="1">
    <citation type="submission" date="2024-11" db="EMBL/GenBank/DDBJ databases">
        <title>Chromosome-level genome assembly of Eucalyptus globulus Labill. provides insights into its genome evolution.</title>
        <authorList>
            <person name="Li X."/>
        </authorList>
    </citation>
    <scope>NUCLEOTIDE SEQUENCE [LARGE SCALE GENOMIC DNA]</scope>
    <source>
        <strain evidence="3">CL2024</strain>
        <tissue evidence="3">Fresh tender leaves</tissue>
    </source>
</reference>
<accession>A0ABD3JSV3</accession>
<comment type="caution">
    <text evidence="3">The sequence shown here is derived from an EMBL/GenBank/DDBJ whole genome shotgun (WGS) entry which is preliminary data.</text>
</comment>
<dbReference type="SUPFAM" id="SSF48403">
    <property type="entry name" value="Ankyrin repeat"/>
    <property type="match status" value="1"/>
</dbReference>
<protein>
    <recommendedName>
        <fullName evidence="2">PGG domain-containing protein</fullName>
    </recommendedName>
</protein>
<keyword evidence="1" id="KW-0812">Transmembrane</keyword>
<evidence type="ECO:0000313" key="3">
    <source>
        <dbReference type="EMBL" id="KAL3730984.1"/>
    </source>
</evidence>
<name>A0ABD3JSV3_EUCGL</name>
<evidence type="ECO:0000256" key="1">
    <source>
        <dbReference type="SAM" id="Phobius"/>
    </source>
</evidence>
<keyword evidence="1" id="KW-0472">Membrane</keyword>
<dbReference type="Pfam" id="PF13962">
    <property type="entry name" value="PGG"/>
    <property type="match status" value="1"/>
</dbReference>
<dbReference type="InterPro" id="IPR036770">
    <property type="entry name" value="Ankyrin_rpt-contain_sf"/>
</dbReference>
<organism evidence="3 4">
    <name type="scientific">Eucalyptus globulus</name>
    <name type="common">Tasmanian blue gum</name>
    <dbReference type="NCBI Taxonomy" id="34317"/>
    <lineage>
        <taxon>Eukaryota</taxon>
        <taxon>Viridiplantae</taxon>
        <taxon>Streptophyta</taxon>
        <taxon>Embryophyta</taxon>
        <taxon>Tracheophyta</taxon>
        <taxon>Spermatophyta</taxon>
        <taxon>Magnoliopsida</taxon>
        <taxon>eudicotyledons</taxon>
        <taxon>Gunneridae</taxon>
        <taxon>Pentapetalae</taxon>
        <taxon>rosids</taxon>
        <taxon>malvids</taxon>
        <taxon>Myrtales</taxon>
        <taxon>Myrtaceae</taxon>
        <taxon>Myrtoideae</taxon>
        <taxon>Eucalypteae</taxon>
        <taxon>Eucalyptus</taxon>
    </lineage>
</organism>
<keyword evidence="4" id="KW-1185">Reference proteome</keyword>
<dbReference type="AlphaFoldDB" id="A0ABD3JSV3"/>
<evidence type="ECO:0000313" key="4">
    <source>
        <dbReference type="Proteomes" id="UP001634007"/>
    </source>
</evidence>
<dbReference type="Gene3D" id="1.25.40.20">
    <property type="entry name" value="Ankyrin repeat-containing domain"/>
    <property type="match status" value="1"/>
</dbReference>
<dbReference type="Proteomes" id="UP001634007">
    <property type="component" value="Unassembled WGS sequence"/>
</dbReference>
<dbReference type="InterPro" id="IPR026961">
    <property type="entry name" value="PGG_dom"/>
</dbReference>
<dbReference type="PANTHER" id="PTHR24177">
    <property type="entry name" value="CASKIN"/>
    <property type="match status" value="1"/>
</dbReference>
<dbReference type="EMBL" id="JBJKBG010000007">
    <property type="protein sequence ID" value="KAL3730984.1"/>
    <property type="molecule type" value="Genomic_DNA"/>
</dbReference>
<feature type="transmembrane region" description="Helical" evidence="1">
    <location>
        <begin position="393"/>
        <end position="411"/>
    </location>
</feature>
<evidence type="ECO:0000259" key="2">
    <source>
        <dbReference type="Pfam" id="PF13962"/>
    </source>
</evidence>
<feature type="transmembrane region" description="Helical" evidence="1">
    <location>
        <begin position="431"/>
        <end position="455"/>
    </location>
</feature>
<feature type="transmembrane region" description="Helical" evidence="1">
    <location>
        <begin position="476"/>
        <end position="498"/>
    </location>
</feature>
<proteinExistence type="predicted"/>
<dbReference type="PANTHER" id="PTHR24177:SF472">
    <property type="entry name" value="PGG DOMAIN-CONTAINING PROTEIN"/>
    <property type="match status" value="1"/>
</dbReference>
<feature type="transmembrane region" description="Helical" evidence="1">
    <location>
        <begin position="504"/>
        <end position="529"/>
    </location>
</feature>
<feature type="domain" description="PGG" evidence="2">
    <location>
        <begin position="384"/>
        <end position="497"/>
    </location>
</feature>
<keyword evidence="1" id="KW-1133">Transmembrane helix</keyword>
<gene>
    <name evidence="3" type="ORF">ACJRO7_027932</name>
</gene>
<sequence>MTVEDKHITVLDVAVMAAQDQLVKNLVNRFSLDHEDFILKSALYNAARRGRIKMVKALVDKVDAESESVAHALSYAISDAPMHKEVIWYLARHVKSAPDYDTISSLIMAGHFDIILYLAQRYPGLATDSSPLRDFAITKSYFRSGARLSFWEKKLSTNVSIPPRMVDTSFDNFKDMKMAQEFSPALRCFKTSLRNLATKPVPFIKRIGEAKLRHKCSLEFANLALAEMKSRRKTHEIVEFLLTSDIVLDAASCGISEIVNLCLKHFPELMWERNFTERLMKEVVKGRHVELFRLVNAHKRIPKLSEDVYTNCALMEAVVAMSPSCEYPDVSGAAFLMQRELQWYKVVEDRSSPSLKSLKLLEDEKTYWEGFVDKRQDLLKEAKQWMKKTSSSCSLVATLIITVAFAAAFTVPGGNYNNTGIPIFFKKSSFMVFAVADALALFSSLNATLIFLAILTSRYAIEDFLRSLPKKIILGLTFLFLSLAFMLVAFSAALTIVLSERWKWIYIPITLLAIFPVVSFTILQLPLYVEMVESTIWPRLYRPMKIWK</sequence>